<sequence length="228" mass="25479">MWQTLFGSINTAFIFISLLGVFSQLRTLWRAKAEHQAQPTKLLSLKMFMVSFLAYFSFYVYGMAITPFNHFIVWPRLIASILVALILYEIWRDRGNRKETLALLGAICLLVVGSLFGLLGDSYTDSGKVIMAGMICIITSLLAYGYYHQIKLVIKAGSTGSLDKNMSLFILMMDVSTIAFACVIGIKNGWPLLLLATVSGITKIIILYLFRWVRISPNAQAKRLAATT</sequence>
<reference evidence="2" key="1">
    <citation type="journal article" date="2018" name="Int. J. Syst. Evol. Microbiol.">
        <title>Neptunicella marina gen. nov., sp. nov., isolated from surface seawater.</title>
        <authorList>
            <person name="Liu X."/>
            <person name="Lai Q."/>
            <person name="Du Y."/>
            <person name="Zhang X."/>
            <person name="Liu Z."/>
            <person name="Sun F."/>
            <person name="Shao Z."/>
        </authorList>
    </citation>
    <scope>NUCLEOTIDE SEQUENCE</scope>
    <source>
        <strain evidence="2">S27-2</strain>
    </source>
</reference>
<feature type="transmembrane region" description="Helical" evidence="1">
    <location>
        <begin position="126"/>
        <end position="147"/>
    </location>
</feature>
<evidence type="ECO:0000313" key="2">
    <source>
        <dbReference type="EMBL" id="MBC3765172.1"/>
    </source>
</evidence>
<name>A0A8J6M138_9ALTE</name>
<dbReference type="EMBL" id="JACNEP010000003">
    <property type="protein sequence ID" value="MBC3765172.1"/>
    <property type="molecule type" value="Genomic_DNA"/>
</dbReference>
<feature type="transmembrane region" description="Helical" evidence="1">
    <location>
        <begin position="192"/>
        <end position="213"/>
    </location>
</feature>
<dbReference type="AlphaFoldDB" id="A0A8J6M138"/>
<comment type="caution">
    <text evidence="2">The sequence shown here is derived from an EMBL/GenBank/DDBJ whole genome shotgun (WGS) entry which is preliminary data.</text>
</comment>
<feature type="transmembrane region" description="Helical" evidence="1">
    <location>
        <begin position="168"/>
        <end position="186"/>
    </location>
</feature>
<keyword evidence="1" id="KW-1133">Transmembrane helix</keyword>
<keyword evidence="1" id="KW-0812">Transmembrane</keyword>
<accession>A0A8J6M138</accession>
<keyword evidence="3" id="KW-1185">Reference proteome</keyword>
<feature type="transmembrane region" description="Helical" evidence="1">
    <location>
        <begin position="71"/>
        <end position="88"/>
    </location>
</feature>
<feature type="transmembrane region" description="Helical" evidence="1">
    <location>
        <begin position="100"/>
        <end position="120"/>
    </location>
</feature>
<reference evidence="2" key="2">
    <citation type="submission" date="2020-08" db="EMBL/GenBank/DDBJ databases">
        <authorList>
            <person name="Lai Q."/>
        </authorList>
    </citation>
    <scope>NUCLEOTIDE SEQUENCE</scope>
    <source>
        <strain evidence="2">S27-2</strain>
    </source>
</reference>
<protein>
    <submittedName>
        <fullName evidence="2">Uncharacterized protein</fullName>
    </submittedName>
</protein>
<proteinExistence type="predicted"/>
<evidence type="ECO:0000256" key="1">
    <source>
        <dbReference type="SAM" id="Phobius"/>
    </source>
</evidence>
<feature type="transmembrane region" description="Helical" evidence="1">
    <location>
        <begin position="6"/>
        <end position="25"/>
    </location>
</feature>
<dbReference type="RefSeq" id="WP_186505650.1">
    <property type="nucleotide sequence ID" value="NZ_JACNEP010000003.1"/>
</dbReference>
<organism evidence="2 3">
    <name type="scientific">Neptunicella marina</name>
    <dbReference type="NCBI Taxonomy" id="2125989"/>
    <lineage>
        <taxon>Bacteria</taxon>
        <taxon>Pseudomonadati</taxon>
        <taxon>Pseudomonadota</taxon>
        <taxon>Gammaproteobacteria</taxon>
        <taxon>Alteromonadales</taxon>
        <taxon>Alteromonadaceae</taxon>
        <taxon>Neptunicella</taxon>
    </lineage>
</organism>
<evidence type="ECO:0000313" key="3">
    <source>
        <dbReference type="Proteomes" id="UP000601768"/>
    </source>
</evidence>
<dbReference type="Gene3D" id="1.20.1280.290">
    <property type="match status" value="1"/>
</dbReference>
<keyword evidence="1" id="KW-0472">Membrane</keyword>
<dbReference type="Proteomes" id="UP000601768">
    <property type="component" value="Unassembled WGS sequence"/>
</dbReference>
<feature type="transmembrane region" description="Helical" evidence="1">
    <location>
        <begin position="45"/>
        <end position="65"/>
    </location>
</feature>
<gene>
    <name evidence="2" type="ORF">H8B19_04750</name>
</gene>